<dbReference type="EMBL" id="JAKFHA010000001">
    <property type="protein sequence ID" value="MCF2525920.1"/>
    <property type="molecule type" value="Genomic_DNA"/>
</dbReference>
<evidence type="ECO:0000313" key="3">
    <source>
        <dbReference type="Proteomes" id="UP001165378"/>
    </source>
</evidence>
<sequence>MATITATDYTAIVERYLAVWNETDPAKRQKLAEAAFTPEATYTDPLAAVAGRDAVDMVIGAVQGQFPGLVFTLGGPVDGHHDIVRFTWHLGPEGGEALAIGFDVARIAEDGRVETVLGFLDMVPGA</sequence>
<comment type="caution">
    <text evidence="2">The sequence shown here is derived from an EMBL/GenBank/DDBJ whole genome shotgun (WGS) entry which is preliminary data.</text>
</comment>
<dbReference type="Gene3D" id="3.10.450.50">
    <property type="match status" value="1"/>
</dbReference>
<feature type="domain" description="SnoaL-like" evidence="1">
    <location>
        <begin position="13"/>
        <end position="113"/>
    </location>
</feature>
<dbReference type="Proteomes" id="UP001165378">
    <property type="component" value="Unassembled WGS sequence"/>
</dbReference>
<organism evidence="2 3">
    <name type="scientific">Yinghuangia soli</name>
    <dbReference type="NCBI Taxonomy" id="2908204"/>
    <lineage>
        <taxon>Bacteria</taxon>
        <taxon>Bacillati</taxon>
        <taxon>Actinomycetota</taxon>
        <taxon>Actinomycetes</taxon>
        <taxon>Kitasatosporales</taxon>
        <taxon>Streptomycetaceae</taxon>
        <taxon>Yinghuangia</taxon>
    </lineage>
</organism>
<protein>
    <submittedName>
        <fullName evidence="2">Nuclear transport factor 2 family protein</fullName>
    </submittedName>
</protein>
<accession>A0AA41PV58</accession>
<keyword evidence="3" id="KW-1185">Reference proteome</keyword>
<gene>
    <name evidence="2" type="ORF">LZ495_01600</name>
</gene>
<reference evidence="2" key="1">
    <citation type="submission" date="2022-01" db="EMBL/GenBank/DDBJ databases">
        <title>Genome-Based Taxonomic Classification of the Phylum Actinobacteria.</title>
        <authorList>
            <person name="Gao Y."/>
        </authorList>
    </citation>
    <scope>NUCLEOTIDE SEQUENCE</scope>
    <source>
        <strain evidence="2">KLBMP 8922</strain>
    </source>
</reference>
<dbReference type="SUPFAM" id="SSF54427">
    <property type="entry name" value="NTF2-like"/>
    <property type="match status" value="1"/>
</dbReference>
<evidence type="ECO:0000313" key="2">
    <source>
        <dbReference type="EMBL" id="MCF2525920.1"/>
    </source>
</evidence>
<dbReference type="Pfam" id="PF12680">
    <property type="entry name" value="SnoaL_2"/>
    <property type="match status" value="1"/>
</dbReference>
<name>A0AA41PV58_9ACTN</name>
<proteinExistence type="predicted"/>
<dbReference type="InterPro" id="IPR032710">
    <property type="entry name" value="NTF2-like_dom_sf"/>
</dbReference>
<dbReference type="AlphaFoldDB" id="A0AA41PV58"/>
<dbReference type="InterPro" id="IPR037401">
    <property type="entry name" value="SnoaL-like"/>
</dbReference>
<evidence type="ECO:0000259" key="1">
    <source>
        <dbReference type="Pfam" id="PF12680"/>
    </source>
</evidence>
<dbReference type="RefSeq" id="WP_235049991.1">
    <property type="nucleotide sequence ID" value="NZ_JAKFHA010000001.1"/>
</dbReference>